<accession>A0A2X3ARQ1</accession>
<dbReference type="OMA" id="HVEMLFS"/>
<evidence type="ECO:0000313" key="2">
    <source>
        <dbReference type="EMBL" id="NMW86840.1"/>
    </source>
</evidence>
<dbReference type="Pfam" id="PF00480">
    <property type="entry name" value="ROK"/>
    <property type="match status" value="1"/>
</dbReference>
<dbReference type="GO" id="GO:0047330">
    <property type="term" value="F:polyphosphate-glucose phosphotransferase activity"/>
    <property type="evidence" value="ECO:0007669"/>
    <property type="project" value="UniProtKB-EC"/>
</dbReference>
<reference evidence="2 5" key="2">
    <citation type="submission" date="2020-04" db="EMBL/GenBank/DDBJ databases">
        <title>Antimicrobial susceptibility and clonality of vaginal-derived multi-drug resistant Mobiluncus isolates in China.</title>
        <authorList>
            <person name="Zhang X."/>
        </authorList>
    </citation>
    <scope>NUCLEOTIDE SEQUENCE [LARGE SCALE GENOMIC DNA]</scope>
    <source>
        <strain evidence="2 5">19</strain>
    </source>
</reference>
<evidence type="ECO:0000313" key="4">
    <source>
        <dbReference type="Proteomes" id="UP000250245"/>
    </source>
</evidence>
<dbReference type="NCBIfam" id="NF045942">
    <property type="entry name" value="PolPhglucPhase"/>
    <property type="match status" value="1"/>
</dbReference>
<protein>
    <submittedName>
        <fullName evidence="3">Polyphosphate glucokinase</fullName>
        <ecNumber evidence="3">2.7.1.63</ecNumber>
    </submittedName>
    <submittedName>
        <fullName evidence="2">ROK family protein</fullName>
    </submittedName>
</protein>
<dbReference type="EMBL" id="JABCUI010000001">
    <property type="protein sequence ID" value="NMW86840.1"/>
    <property type="molecule type" value="Genomic_DNA"/>
</dbReference>
<dbReference type="Proteomes" id="UP000250245">
    <property type="component" value="Unassembled WGS sequence"/>
</dbReference>
<dbReference type="InterPro" id="IPR043129">
    <property type="entry name" value="ATPase_NBD"/>
</dbReference>
<dbReference type="AlphaFoldDB" id="A0A2X3ARQ1"/>
<dbReference type="PANTHER" id="PTHR18964:SF146">
    <property type="entry name" value="POLYPHOSPHATE GLUCOKINASE"/>
    <property type="match status" value="1"/>
</dbReference>
<reference evidence="3 4" key="1">
    <citation type="submission" date="2018-06" db="EMBL/GenBank/DDBJ databases">
        <authorList>
            <consortium name="Pathogen Informatics"/>
            <person name="Doyle S."/>
        </authorList>
    </citation>
    <scope>NUCLEOTIDE SEQUENCE [LARGE SCALE GENOMIC DNA]</scope>
    <source>
        <strain evidence="3 4">NCTC11820</strain>
    </source>
</reference>
<evidence type="ECO:0000313" key="5">
    <source>
        <dbReference type="Proteomes" id="UP000553981"/>
    </source>
</evidence>
<dbReference type="Proteomes" id="UP000553981">
    <property type="component" value="Unassembled WGS sequence"/>
</dbReference>
<dbReference type="EC" id="2.7.1.63" evidence="3"/>
<sequence>MATGFGIDVGGSGIKGAYVDLETGDFIGDRLRIKTPAHSTPQAVAEVCRQIIEEKGVPEDMPLGLTIPAPVKNDLVPFIANLDQGWAGIDVRVLLRKYTGHMVKCVNDADAAGYAEVRYGAARDVPGLVIVTTLGTGIGTALIYNGILVPNSELGHIEIDGKDAESRASSGVKAAKKLSFKQWSKRLQKYYSTMEMLFSPDLFVVGGGVSRQHNKFLPLLDLKTPIIPAQLRNQAGIAGAAALAAGV</sequence>
<dbReference type="InterPro" id="IPR000600">
    <property type="entry name" value="ROK"/>
</dbReference>
<proteinExistence type="inferred from homology"/>
<dbReference type="GeneID" id="55564220"/>
<dbReference type="Gene3D" id="3.30.420.40">
    <property type="match status" value="2"/>
</dbReference>
<comment type="similarity">
    <text evidence="1">Belongs to the ROK (NagC/XylR) family.</text>
</comment>
<keyword evidence="3" id="KW-0808">Transferase</keyword>
<evidence type="ECO:0000313" key="3">
    <source>
        <dbReference type="EMBL" id="SQB64310.1"/>
    </source>
</evidence>
<name>A0A2X3ARQ1_9ACTO</name>
<keyword evidence="3" id="KW-0418">Kinase</keyword>
<dbReference type="CDD" id="cd24058">
    <property type="entry name" value="ASKHA_NBD_ROK_PPGK"/>
    <property type="match status" value="1"/>
</dbReference>
<gene>
    <name evidence="3" type="primary">ppgK</name>
    <name evidence="2" type="ORF">HHJ67_03620</name>
    <name evidence="3" type="ORF">NCTC11820_00648</name>
</gene>
<organism evidence="3 4">
    <name type="scientific">Mobiluncus curtisii</name>
    <dbReference type="NCBI Taxonomy" id="2051"/>
    <lineage>
        <taxon>Bacteria</taxon>
        <taxon>Bacillati</taxon>
        <taxon>Actinomycetota</taxon>
        <taxon>Actinomycetes</taxon>
        <taxon>Actinomycetales</taxon>
        <taxon>Actinomycetaceae</taxon>
        <taxon>Mobiluncus</taxon>
    </lineage>
</organism>
<dbReference type="PANTHER" id="PTHR18964">
    <property type="entry name" value="ROK (REPRESSOR, ORF, KINASE) FAMILY"/>
    <property type="match status" value="1"/>
</dbReference>
<dbReference type="SUPFAM" id="SSF53067">
    <property type="entry name" value="Actin-like ATPase domain"/>
    <property type="match status" value="1"/>
</dbReference>
<dbReference type="EMBL" id="UASJ01000001">
    <property type="protein sequence ID" value="SQB64310.1"/>
    <property type="molecule type" value="Genomic_DNA"/>
</dbReference>
<evidence type="ECO:0000256" key="1">
    <source>
        <dbReference type="ARBA" id="ARBA00006479"/>
    </source>
</evidence>
<dbReference type="RefSeq" id="WP_004008073.1">
    <property type="nucleotide sequence ID" value="NZ_CP068112.1"/>
</dbReference>